<evidence type="ECO:0000256" key="3">
    <source>
        <dbReference type="RuleBase" id="RU003616"/>
    </source>
</evidence>
<dbReference type="PANTHER" id="PTHR47062">
    <property type="match status" value="1"/>
</dbReference>
<evidence type="ECO:0000259" key="4">
    <source>
        <dbReference type="PROSITE" id="PS01031"/>
    </source>
</evidence>
<accession>A0ABX6QLS0</accession>
<dbReference type="RefSeq" id="WP_138285650.1">
    <property type="nucleotide sequence ID" value="NZ_CP058350.1"/>
</dbReference>
<feature type="domain" description="SHSP" evidence="4">
    <location>
        <begin position="26"/>
        <end position="141"/>
    </location>
</feature>
<dbReference type="Pfam" id="PF00011">
    <property type="entry name" value="HSP20"/>
    <property type="match status" value="1"/>
</dbReference>
<evidence type="ECO:0000256" key="2">
    <source>
        <dbReference type="PROSITE-ProRule" id="PRU00285"/>
    </source>
</evidence>
<sequence length="142" mass="15990">MSRDRLTPSGLLIGLDLGRQGSQRQVRAGDGYPPYDIERLQSADDQQAERLRLTLAVAGFSEQELDVSLEANQLVIRGRQQDRDEPVYLFRGIAARQFQKTFTLQDGMEVKSAHLRNGLLSIELVRPDNVQLVRKINISASQ</sequence>
<evidence type="ECO:0000313" key="6">
    <source>
        <dbReference type="Proteomes" id="UP000308530"/>
    </source>
</evidence>
<dbReference type="PANTHER" id="PTHR47062:SF1">
    <property type="entry name" value="SMALL HEAT SHOCK PROTEIN IBPA"/>
    <property type="match status" value="1"/>
</dbReference>
<dbReference type="PROSITE" id="PS01031">
    <property type="entry name" value="SHSP"/>
    <property type="match status" value="1"/>
</dbReference>
<organism evidence="5 6">
    <name type="scientific">Peteryoungia desertarenae</name>
    <dbReference type="NCBI Taxonomy" id="1813451"/>
    <lineage>
        <taxon>Bacteria</taxon>
        <taxon>Pseudomonadati</taxon>
        <taxon>Pseudomonadota</taxon>
        <taxon>Alphaproteobacteria</taxon>
        <taxon>Hyphomicrobiales</taxon>
        <taxon>Rhizobiaceae</taxon>
        <taxon>Peteryoungia</taxon>
    </lineage>
</organism>
<dbReference type="InterPro" id="IPR002068">
    <property type="entry name" value="A-crystallin/Hsp20_dom"/>
</dbReference>
<proteinExistence type="inferred from homology"/>
<name>A0ABX6QLS0_9HYPH</name>
<gene>
    <name evidence="5" type="ORF">FE840_006495</name>
</gene>
<keyword evidence="1" id="KW-0346">Stress response</keyword>
<comment type="similarity">
    <text evidence="2 3">Belongs to the small heat shock protein (HSP20) family.</text>
</comment>
<dbReference type="Gene3D" id="2.60.40.790">
    <property type="match status" value="1"/>
</dbReference>
<protein>
    <submittedName>
        <fullName evidence="5">Hsp20 family protein</fullName>
    </submittedName>
</protein>
<evidence type="ECO:0000256" key="1">
    <source>
        <dbReference type="ARBA" id="ARBA00023016"/>
    </source>
</evidence>
<dbReference type="SUPFAM" id="SSF49764">
    <property type="entry name" value="HSP20-like chaperones"/>
    <property type="match status" value="1"/>
</dbReference>
<dbReference type="InterPro" id="IPR037913">
    <property type="entry name" value="ACD_IbpA/B"/>
</dbReference>
<reference evidence="5 6" key="1">
    <citation type="submission" date="2020-06" db="EMBL/GenBank/DDBJ databases">
        <title>Genome sequence of Rhizobium sp strain ADMK78.</title>
        <authorList>
            <person name="Rahi P."/>
        </authorList>
    </citation>
    <scope>NUCLEOTIDE SEQUENCE [LARGE SCALE GENOMIC DNA]</scope>
    <source>
        <strain evidence="5 6">ADMK78</strain>
    </source>
</reference>
<dbReference type="EMBL" id="CP058350">
    <property type="protein sequence ID" value="QLF69217.1"/>
    <property type="molecule type" value="Genomic_DNA"/>
</dbReference>
<evidence type="ECO:0000313" key="5">
    <source>
        <dbReference type="EMBL" id="QLF69217.1"/>
    </source>
</evidence>
<dbReference type="InterPro" id="IPR008978">
    <property type="entry name" value="HSP20-like_chaperone"/>
</dbReference>
<dbReference type="CDD" id="cd06470">
    <property type="entry name" value="ACD_IbpA-B_like"/>
    <property type="match status" value="1"/>
</dbReference>
<keyword evidence="6" id="KW-1185">Reference proteome</keyword>
<dbReference type="Proteomes" id="UP000308530">
    <property type="component" value="Chromosome"/>
</dbReference>